<keyword evidence="3" id="KW-1185">Reference proteome</keyword>
<dbReference type="AlphaFoldDB" id="Q0RTW5"/>
<dbReference type="Pfam" id="PF05401">
    <property type="entry name" value="NodS"/>
    <property type="match status" value="1"/>
</dbReference>
<feature type="compositionally biased region" description="Basic residues" evidence="1">
    <location>
        <begin position="1"/>
        <end position="11"/>
    </location>
</feature>
<dbReference type="Gene3D" id="3.40.50.150">
    <property type="entry name" value="Vaccinia Virus protein VP39"/>
    <property type="match status" value="1"/>
</dbReference>
<proteinExistence type="predicted"/>
<dbReference type="EMBL" id="CT573213">
    <property type="protein sequence ID" value="CAJ58982.1"/>
    <property type="molecule type" value="Genomic_DNA"/>
</dbReference>
<dbReference type="GO" id="GO:0008757">
    <property type="term" value="F:S-adenosylmethionine-dependent methyltransferase activity"/>
    <property type="evidence" value="ECO:0007669"/>
    <property type="project" value="InterPro"/>
</dbReference>
<keyword evidence="2" id="KW-0808">Transferase</keyword>
<accession>Q0RTW5</accession>
<evidence type="ECO:0000256" key="1">
    <source>
        <dbReference type="SAM" id="MobiDB-lite"/>
    </source>
</evidence>
<name>Q0RTW5_FRAAA</name>
<dbReference type="KEGG" id="fal:FRAAL0305"/>
<dbReference type="Proteomes" id="UP000000657">
    <property type="component" value="Chromosome"/>
</dbReference>
<dbReference type="InterPro" id="IPR029063">
    <property type="entry name" value="SAM-dependent_MTases_sf"/>
</dbReference>
<dbReference type="eggNOG" id="COG0500">
    <property type="taxonomic scope" value="Bacteria"/>
</dbReference>
<dbReference type="SUPFAM" id="SSF53335">
    <property type="entry name" value="S-adenosyl-L-methionine-dependent methyltransferases"/>
    <property type="match status" value="1"/>
</dbReference>
<dbReference type="STRING" id="326424.FRAAL0305"/>
<dbReference type="GO" id="GO:0009312">
    <property type="term" value="P:oligosaccharide biosynthetic process"/>
    <property type="evidence" value="ECO:0007669"/>
    <property type="project" value="InterPro"/>
</dbReference>
<sequence length="220" mass="23867">MLTRTRVHRGKPGREGFTEGSMTLPPQYFDEMYAGDGDPWGFADRWYERRKRALTVALLPDDHYATGYEPGCSIGLLTRDLAGRCGRLLATDVAPAAVAAATRRTADLPNVRVEAARLPGDWPAGTFELVVLSEVGYYFDQADARLVAARATASAGTLVAVHWRHPVEDYPCGGDEVHALLGQAAVGAGLTRLVHHLEDDLVADVWARDGRSVAARTGLR</sequence>
<keyword evidence="2" id="KW-0489">Methyltransferase</keyword>
<gene>
    <name evidence="2" type="ordered locus">FRAAL0305</name>
</gene>
<organism evidence="2 3">
    <name type="scientific">Frankia alni (strain DSM 45986 / CECT 9034 / ACN14a)</name>
    <dbReference type="NCBI Taxonomy" id="326424"/>
    <lineage>
        <taxon>Bacteria</taxon>
        <taxon>Bacillati</taxon>
        <taxon>Actinomycetota</taxon>
        <taxon>Actinomycetes</taxon>
        <taxon>Frankiales</taxon>
        <taxon>Frankiaceae</taxon>
        <taxon>Frankia</taxon>
    </lineage>
</organism>
<dbReference type="InterPro" id="IPR008715">
    <property type="entry name" value="SAM-MeTfrase_NodS-like"/>
</dbReference>
<dbReference type="HOGENOM" id="CLU_091685_0_0_11"/>
<feature type="region of interest" description="Disordered" evidence="1">
    <location>
        <begin position="1"/>
        <end position="23"/>
    </location>
</feature>
<protein>
    <submittedName>
        <fullName evidence="2">Methyltransferase</fullName>
    </submittedName>
</protein>
<reference evidence="2 3" key="1">
    <citation type="journal article" date="2007" name="Genome Res.">
        <title>Genome characteristics of facultatively symbiotic Frankia sp. strains reflect host range and host plant biogeography.</title>
        <authorList>
            <person name="Normand P."/>
            <person name="Lapierre P."/>
            <person name="Tisa L.S."/>
            <person name="Gogarten J.P."/>
            <person name="Alloisio N."/>
            <person name="Bagnarol E."/>
            <person name="Bassi C.A."/>
            <person name="Berry A.M."/>
            <person name="Bickhart D.M."/>
            <person name="Choisne N."/>
            <person name="Couloux A."/>
            <person name="Cournoyer B."/>
            <person name="Cruveiller S."/>
            <person name="Daubin V."/>
            <person name="Demange N."/>
            <person name="Francino M.P."/>
            <person name="Goltsman E."/>
            <person name="Huang Y."/>
            <person name="Kopp O.R."/>
            <person name="Labarre L."/>
            <person name="Lapidus A."/>
            <person name="Lavire C."/>
            <person name="Marechal J."/>
            <person name="Martinez M."/>
            <person name="Mastronunzio J.E."/>
            <person name="Mullin B.C."/>
            <person name="Niemann J."/>
            <person name="Pujic P."/>
            <person name="Rawnsley T."/>
            <person name="Rouy Z."/>
            <person name="Schenowitz C."/>
            <person name="Sellstedt A."/>
            <person name="Tavares F."/>
            <person name="Tomkins J.P."/>
            <person name="Vallenet D."/>
            <person name="Valverde C."/>
            <person name="Wall L.G."/>
            <person name="Wang Y."/>
            <person name="Medigue C."/>
            <person name="Benson D.R."/>
        </authorList>
    </citation>
    <scope>NUCLEOTIDE SEQUENCE [LARGE SCALE GENOMIC DNA]</scope>
    <source>
        <strain evidence="3">DSM 45986 / CECT 9034 / ACN14a</strain>
    </source>
</reference>
<evidence type="ECO:0000313" key="2">
    <source>
        <dbReference type="EMBL" id="CAJ58982.1"/>
    </source>
</evidence>
<dbReference type="GO" id="GO:0032259">
    <property type="term" value="P:methylation"/>
    <property type="evidence" value="ECO:0007669"/>
    <property type="project" value="UniProtKB-KW"/>
</dbReference>
<evidence type="ECO:0000313" key="3">
    <source>
        <dbReference type="Proteomes" id="UP000000657"/>
    </source>
</evidence>